<dbReference type="EMBL" id="LQQA01000033">
    <property type="protein sequence ID" value="ORX09945.1"/>
    <property type="molecule type" value="Genomic_DNA"/>
</dbReference>
<gene>
    <name evidence="1" type="ORF">AWC31_07035</name>
</gene>
<dbReference type="InterPro" id="IPR029058">
    <property type="entry name" value="AB_hydrolase_fold"/>
</dbReference>
<comment type="caution">
    <text evidence="1">The sequence shown here is derived from an EMBL/GenBank/DDBJ whole genome shotgun (WGS) entry which is preliminary data.</text>
</comment>
<dbReference type="Gene3D" id="3.40.50.1820">
    <property type="entry name" value="alpha/beta hydrolase"/>
    <property type="match status" value="1"/>
</dbReference>
<sequence length="275" mass="29683">MGFDLRAILLDWLDGPEADPEPEPEPDPLITVYTVAGTGNYNARVGKANFPAQVVALLDPTKFRWEPIWYPAMVPFTGSVAIGVANCVNKIKARPGRYVLVGFSQGSMVISQVYEEIQSGELAHRDADFLAGVAMGNPCRKLNHTFPGYTLLGSHGIAEDARRLVTVDANRWWDMAIPNDIVADIRDDLFGEWATTLFMAMWGGGGNVAQTVKQTVQSSPVDLRSAATQLLGYIGVGSSAPHTQYATFKPLAGSDLTCVELAAQWLNSLAAAPDT</sequence>
<name>A0A1X2EUZ1_9MYCO</name>
<evidence type="ECO:0000313" key="1">
    <source>
        <dbReference type="EMBL" id="ORX09945.1"/>
    </source>
</evidence>
<proteinExistence type="predicted"/>
<dbReference type="RefSeq" id="WP_085149140.1">
    <property type="nucleotide sequence ID" value="NZ_JACKUA010000028.1"/>
</dbReference>
<dbReference type="AlphaFoldDB" id="A0A1X2EUZ1"/>
<dbReference type="Proteomes" id="UP000193964">
    <property type="component" value="Unassembled WGS sequence"/>
</dbReference>
<accession>A0A1X2EUZ1</accession>
<reference evidence="1 2" key="1">
    <citation type="submission" date="2016-01" db="EMBL/GenBank/DDBJ databases">
        <title>The new phylogeny of the genus Mycobacterium.</title>
        <authorList>
            <person name="Tarcisio F."/>
            <person name="Conor M."/>
            <person name="Antonella G."/>
            <person name="Elisabetta G."/>
            <person name="Giulia F.S."/>
            <person name="Sara T."/>
            <person name="Anna F."/>
            <person name="Clotilde B."/>
            <person name="Roberto B."/>
            <person name="Veronica D.S."/>
            <person name="Fabio R."/>
            <person name="Monica P."/>
            <person name="Olivier J."/>
            <person name="Enrico T."/>
            <person name="Nicola S."/>
        </authorList>
    </citation>
    <scope>NUCLEOTIDE SEQUENCE [LARGE SCALE GENOMIC DNA]</scope>
    <source>
        <strain evidence="1 2">ATCC 700010</strain>
    </source>
</reference>
<protein>
    <submittedName>
        <fullName evidence="1">Uncharacterized protein</fullName>
    </submittedName>
</protein>
<evidence type="ECO:0000313" key="2">
    <source>
        <dbReference type="Proteomes" id="UP000193964"/>
    </source>
</evidence>
<dbReference type="SUPFAM" id="SSF53474">
    <property type="entry name" value="alpha/beta-Hydrolases"/>
    <property type="match status" value="1"/>
</dbReference>
<organism evidence="1 2">
    <name type="scientific">Mycolicibacterium wolinskyi</name>
    <dbReference type="NCBI Taxonomy" id="59750"/>
    <lineage>
        <taxon>Bacteria</taxon>
        <taxon>Bacillati</taxon>
        <taxon>Actinomycetota</taxon>
        <taxon>Actinomycetes</taxon>
        <taxon>Mycobacteriales</taxon>
        <taxon>Mycobacteriaceae</taxon>
        <taxon>Mycolicibacterium</taxon>
    </lineage>
</organism>
<dbReference type="OrthoDB" id="4673145at2"/>